<dbReference type="Proteomes" id="UP000887565">
    <property type="component" value="Unplaced"/>
</dbReference>
<accession>A0A915KB90</accession>
<sequence>MTWVNVKKLTITLTTFLTKSFTRWTSRATAELYIPDIDARYPIEYKLTDEAAFYGRFTYEWEEKVLAFFQSKTCL</sequence>
<name>A0A915KB90_ROMCU</name>
<organism evidence="1 2">
    <name type="scientific">Romanomermis culicivorax</name>
    <name type="common">Nematode worm</name>
    <dbReference type="NCBI Taxonomy" id="13658"/>
    <lineage>
        <taxon>Eukaryota</taxon>
        <taxon>Metazoa</taxon>
        <taxon>Ecdysozoa</taxon>
        <taxon>Nematoda</taxon>
        <taxon>Enoplea</taxon>
        <taxon>Dorylaimia</taxon>
        <taxon>Mermithida</taxon>
        <taxon>Mermithoidea</taxon>
        <taxon>Mermithidae</taxon>
        <taxon>Romanomermis</taxon>
    </lineage>
</organism>
<evidence type="ECO:0000313" key="2">
    <source>
        <dbReference type="WBParaSite" id="nRc.2.0.1.t35630-RA"/>
    </source>
</evidence>
<keyword evidence="1" id="KW-1185">Reference proteome</keyword>
<protein>
    <submittedName>
        <fullName evidence="2">Uncharacterized protein</fullName>
    </submittedName>
</protein>
<evidence type="ECO:0000313" key="1">
    <source>
        <dbReference type="Proteomes" id="UP000887565"/>
    </source>
</evidence>
<proteinExistence type="predicted"/>
<reference evidence="2" key="1">
    <citation type="submission" date="2022-11" db="UniProtKB">
        <authorList>
            <consortium name="WormBaseParasite"/>
        </authorList>
    </citation>
    <scope>IDENTIFICATION</scope>
</reference>
<dbReference type="AlphaFoldDB" id="A0A915KB90"/>
<dbReference type="WBParaSite" id="nRc.2.0.1.t35630-RA">
    <property type="protein sequence ID" value="nRc.2.0.1.t35630-RA"/>
    <property type="gene ID" value="nRc.2.0.1.g35630"/>
</dbReference>